<comment type="caution">
    <text evidence="2">The sequence shown here is derived from an EMBL/GenBank/DDBJ whole genome shotgun (WGS) entry which is preliminary data.</text>
</comment>
<protein>
    <submittedName>
        <fullName evidence="2">Uncharacterized protein</fullName>
    </submittedName>
</protein>
<organism evidence="2 3">
    <name type="scientific">Prymnesium parvum</name>
    <name type="common">Toxic golden alga</name>
    <dbReference type="NCBI Taxonomy" id="97485"/>
    <lineage>
        <taxon>Eukaryota</taxon>
        <taxon>Haptista</taxon>
        <taxon>Haptophyta</taxon>
        <taxon>Prymnesiophyceae</taxon>
        <taxon>Prymnesiales</taxon>
        <taxon>Prymnesiaceae</taxon>
        <taxon>Prymnesium</taxon>
    </lineage>
</organism>
<reference evidence="2 3" key="1">
    <citation type="journal article" date="2024" name="Science">
        <title>Giant polyketide synthase enzymes in the biosynthesis of giant marine polyether toxins.</title>
        <authorList>
            <person name="Fallon T.R."/>
            <person name="Shende V.V."/>
            <person name="Wierzbicki I.H."/>
            <person name="Pendleton A.L."/>
            <person name="Watervoot N.F."/>
            <person name="Auber R.P."/>
            <person name="Gonzalez D.J."/>
            <person name="Wisecaver J.H."/>
            <person name="Moore B.S."/>
        </authorList>
    </citation>
    <scope>NUCLEOTIDE SEQUENCE [LARGE SCALE GENOMIC DNA]</scope>
    <source>
        <strain evidence="2 3">12B1</strain>
    </source>
</reference>
<keyword evidence="1" id="KW-0732">Signal</keyword>
<evidence type="ECO:0000313" key="2">
    <source>
        <dbReference type="EMBL" id="KAL1519858.1"/>
    </source>
</evidence>
<evidence type="ECO:0000313" key="3">
    <source>
        <dbReference type="Proteomes" id="UP001515480"/>
    </source>
</evidence>
<sequence>MRPTPRASVLLALLTVQLAVLLWPRALQFGSSEDALMHSKLQPSGSELLLPERAMRLVPEPSPPPPLTCAVESASGYLDALGYDCSSWFGFNCNSNQYYTAAQLADSLLHLKRRRTPHHPQYRRSPHLHL</sequence>
<evidence type="ECO:0000256" key="1">
    <source>
        <dbReference type="SAM" id="SignalP"/>
    </source>
</evidence>
<dbReference type="AlphaFoldDB" id="A0AB34JEE9"/>
<proteinExistence type="predicted"/>
<dbReference type="EMBL" id="JBGBPQ010000009">
    <property type="protein sequence ID" value="KAL1519858.1"/>
    <property type="molecule type" value="Genomic_DNA"/>
</dbReference>
<dbReference type="Proteomes" id="UP001515480">
    <property type="component" value="Unassembled WGS sequence"/>
</dbReference>
<accession>A0AB34JEE9</accession>
<feature type="signal peptide" evidence="1">
    <location>
        <begin position="1"/>
        <end position="19"/>
    </location>
</feature>
<feature type="chain" id="PRO_5044268844" evidence="1">
    <location>
        <begin position="20"/>
        <end position="130"/>
    </location>
</feature>
<gene>
    <name evidence="2" type="ORF">AB1Y20_023361</name>
</gene>
<keyword evidence="3" id="KW-1185">Reference proteome</keyword>
<name>A0AB34JEE9_PRYPA</name>